<gene>
    <name evidence="1" type="ORF">Mame_04522</name>
</gene>
<reference evidence="1 2" key="1">
    <citation type="submission" date="2017-03" db="EMBL/GenBank/DDBJ databases">
        <title>Foreign affairs: Plasmid Transfer between Roseobacters and Rhizobia.</title>
        <authorList>
            <person name="Bartling P."/>
            <person name="Bunk B."/>
            <person name="Overmann J."/>
            <person name="Brinkmann H."/>
            <person name="Petersen J."/>
        </authorList>
    </citation>
    <scope>NUCLEOTIDE SEQUENCE [LARGE SCALE GENOMIC DNA]</scope>
    <source>
        <strain evidence="1 2">MACL11</strain>
        <plasmid evidence="2">Plasmid pmm593</plasmid>
    </source>
</reference>
<evidence type="ECO:0000313" key="1">
    <source>
        <dbReference type="EMBL" id="AQZ53814.1"/>
    </source>
</evidence>
<name>A0A1U9Z811_9HYPH</name>
<dbReference type="KEGG" id="mmed:Mame_04522"/>
<organism evidence="1 2">
    <name type="scientific">Martelella mediterranea DSM 17316</name>
    <dbReference type="NCBI Taxonomy" id="1122214"/>
    <lineage>
        <taxon>Bacteria</taxon>
        <taxon>Pseudomonadati</taxon>
        <taxon>Pseudomonadota</taxon>
        <taxon>Alphaproteobacteria</taxon>
        <taxon>Hyphomicrobiales</taxon>
        <taxon>Aurantimonadaceae</taxon>
        <taxon>Martelella</taxon>
    </lineage>
</organism>
<accession>A0A1U9Z811</accession>
<dbReference type="InterPro" id="IPR013785">
    <property type="entry name" value="Aldolase_TIM"/>
</dbReference>
<protein>
    <recommendedName>
        <fullName evidence="3">Fructose-bisphosphate aldolase</fullName>
    </recommendedName>
</protein>
<sequence>MTRYDEKIARIRAGRYGKGDFVIADAKDADMSGGIMTTGLRRDDDGVPAGSRTRLEFIAEIETLIRQDIVDIMLTSASNMELLRQRGAFAGSPVKPAIRANDATDVWGVIRGGRYRDTPSRPFRSVDLALAQAELCLYSITFNNDADADLAALRAFADFRREARAAGKKYFLEVFNPNAQAGFSSAETGAFVNDCIVRTLAGLTAGERPEFLKVAYNGARAMEELATYDPSIVVGVLGGGSGTHRDTFELVAQAEKYGARLALFGRKINSAEHQPSIISWLRRVADGDASSSEAVRGYHRDLQALGLRPDRALDDDLVITEEVLNAAIVN</sequence>
<keyword evidence="2" id="KW-1185">Reference proteome</keyword>
<dbReference type="OrthoDB" id="236271at2"/>
<dbReference type="Proteomes" id="UP000191135">
    <property type="component" value="Plasmid pMM593"/>
</dbReference>
<dbReference type="eggNOG" id="COG1830">
    <property type="taxonomic scope" value="Bacteria"/>
</dbReference>
<dbReference type="Gene3D" id="3.20.20.70">
    <property type="entry name" value="Aldolase class I"/>
    <property type="match status" value="1"/>
</dbReference>
<dbReference type="RefSeq" id="WP_026173979.1">
    <property type="nucleotide sequence ID" value="NZ_CP020331.1"/>
</dbReference>
<proteinExistence type="predicted"/>
<evidence type="ECO:0008006" key="3">
    <source>
        <dbReference type="Google" id="ProtNLM"/>
    </source>
</evidence>
<geneLocation type="plasmid" evidence="2">
    <name>pmm593</name>
</geneLocation>
<dbReference type="AlphaFoldDB" id="A0A1U9Z811"/>
<evidence type="ECO:0000313" key="2">
    <source>
        <dbReference type="Proteomes" id="UP000191135"/>
    </source>
</evidence>
<dbReference type="EMBL" id="CP020331">
    <property type="protein sequence ID" value="AQZ53814.1"/>
    <property type="molecule type" value="Genomic_DNA"/>
</dbReference>
<keyword evidence="1" id="KW-0614">Plasmid</keyword>